<organism evidence="1">
    <name type="scientific">anaerobic digester metagenome</name>
    <dbReference type="NCBI Taxonomy" id="1263854"/>
    <lineage>
        <taxon>unclassified sequences</taxon>
        <taxon>metagenomes</taxon>
        <taxon>ecological metagenomes</taxon>
    </lineage>
</organism>
<dbReference type="EMBL" id="CAADRM010000058">
    <property type="protein sequence ID" value="VFU12905.1"/>
    <property type="molecule type" value="Genomic_DNA"/>
</dbReference>
<evidence type="ECO:0000313" key="1">
    <source>
        <dbReference type="EMBL" id="VFU12905.1"/>
    </source>
</evidence>
<reference evidence="1" key="1">
    <citation type="submission" date="2019-03" db="EMBL/GenBank/DDBJ databases">
        <authorList>
            <person name="Hao L."/>
        </authorList>
    </citation>
    <scope>NUCLEOTIDE SEQUENCE</scope>
</reference>
<name>A0A485LZ30_9ZZZZ</name>
<dbReference type="AlphaFoldDB" id="A0A485LZ30"/>
<sequence length="74" mass="8216">MAVGSFESLDHIGEFASEHKSIIAPVSSSRPVDALWCCLIASRKNHLLKGLQEGGMGLSVRDWTNARWFQVRAF</sequence>
<gene>
    <name evidence="1" type="ORF">SCFA_1500002</name>
</gene>
<proteinExistence type="predicted"/>
<protein>
    <submittedName>
        <fullName evidence="1">Uncharacterized protein</fullName>
    </submittedName>
</protein>
<accession>A0A485LZ30</accession>